<feature type="non-terminal residue" evidence="1">
    <location>
        <position position="1"/>
    </location>
</feature>
<dbReference type="RefSeq" id="WP_107188034.1">
    <property type="nucleotide sequence ID" value="NZ_PYOU01000036.1"/>
</dbReference>
<evidence type="ECO:0000313" key="2">
    <source>
        <dbReference type="Proteomes" id="UP000240989"/>
    </source>
</evidence>
<dbReference type="Pfam" id="PF10096">
    <property type="entry name" value="DUF2334"/>
    <property type="match status" value="1"/>
</dbReference>
<evidence type="ECO:0000313" key="1">
    <source>
        <dbReference type="EMBL" id="PSX00729.1"/>
    </source>
</evidence>
<dbReference type="Gene3D" id="3.20.20.370">
    <property type="entry name" value="Glycoside hydrolase/deacetylase"/>
    <property type="match status" value="1"/>
</dbReference>
<proteinExistence type="predicted"/>
<protein>
    <recommendedName>
        <fullName evidence="3">DUF2334 domain-containing protein</fullName>
    </recommendedName>
</protein>
<reference evidence="1 2" key="1">
    <citation type="submission" date="2018-01" db="EMBL/GenBank/DDBJ databases">
        <title>Whole genome sequencing of Histamine producing bacteria.</title>
        <authorList>
            <person name="Butler K."/>
        </authorList>
    </citation>
    <scope>NUCLEOTIDE SEQUENCE [LARGE SCALE GENOMIC DNA]</scope>
    <source>
        <strain evidence="1 2">A6-1</strain>
    </source>
</reference>
<gene>
    <name evidence="1" type="ORF">C0W27_22500</name>
</gene>
<dbReference type="EMBL" id="PYOU01000036">
    <property type="protein sequence ID" value="PSX00729.1"/>
    <property type="molecule type" value="Genomic_DNA"/>
</dbReference>
<name>A0ABX5GYF1_PHOAN</name>
<dbReference type="SUPFAM" id="SSF88713">
    <property type="entry name" value="Glycoside hydrolase/deacetylase"/>
    <property type="match status" value="1"/>
</dbReference>
<keyword evidence="2" id="KW-1185">Reference proteome</keyword>
<sequence length="242" mass="28443">VKYLLRLDDAHEYMNEDGWNKFEIICDKYNIKPIVAIIPDNKDDSISFSKNIEFKRTIDRWKTKNWSFALHGYQHKLKKNKGSQLVNINDYSEFVGDSYETQFERIKKGYEILKSKGIDPKIWVAPAHGTDLNTLKAIKDSTSINIISDGFSIHPFKKYGFNWIPQQLWKPRSMPFGVWTICYHPSNSSESTLKKLDLFLSKNHSKFICVDQITYNVKRNFLIDCALKYIFIIKKIKNKVMK</sequence>
<accession>A0ABX5GYF1</accession>
<evidence type="ECO:0008006" key="3">
    <source>
        <dbReference type="Google" id="ProtNLM"/>
    </source>
</evidence>
<dbReference type="Proteomes" id="UP000240989">
    <property type="component" value="Unassembled WGS sequence"/>
</dbReference>
<comment type="caution">
    <text evidence="1">The sequence shown here is derived from an EMBL/GenBank/DDBJ whole genome shotgun (WGS) entry which is preliminary data.</text>
</comment>
<dbReference type="InterPro" id="IPR018763">
    <property type="entry name" value="DUF2334"/>
</dbReference>
<dbReference type="InterPro" id="IPR011330">
    <property type="entry name" value="Glyco_hydro/deAcase_b/a-brl"/>
</dbReference>
<organism evidence="1 2">
    <name type="scientific">Photobacterium angustum</name>
    <dbReference type="NCBI Taxonomy" id="661"/>
    <lineage>
        <taxon>Bacteria</taxon>
        <taxon>Pseudomonadati</taxon>
        <taxon>Pseudomonadota</taxon>
        <taxon>Gammaproteobacteria</taxon>
        <taxon>Vibrionales</taxon>
        <taxon>Vibrionaceae</taxon>
        <taxon>Photobacterium</taxon>
    </lineage>
</organism>